<proteinExistence type="predicted"/>
<accession>A0ABD3G288</accession>
<comment type="caution">
    <text evidence="2">The sequence shown here is derived from an EMBL/GenBank/DDBJ whole genome shotgun (WGS) entry which is preliminary data.</text>
</comment>
<evidence type="ECO:0000313" key="2">
    <source>
        <dbReference type="EMBL" id="KAL3672080.1"/>
    </source>
</evidence>
<keyword evidence="3" id="KW-1185">Reference proteome</keyword>
<sequence length="83" mass="9014">MLCIIYTATTVTFQAQNQVQKEKPQQQEGAVGNKGEASVDPEKAAMRAAMKMDRQQGNCFECHEAGPMVKDCPKPSDPEPASS</sequence>
<dbReference type="InterPro" id="IPR036875">
    <property type="entry name" value="Znf_CCHC_sf"/>
</dbReference>
<dbReference type="EMBL" id="JBIMZQ010000004">
    <property type="protein sequence ID" value="KAL3672080.1"/>
    <property type="molecule type" value="Genomic_DNA"/>
</dbReference>
<dbReference type="SUPFAM" id="SSF57756">
    <property type="entry name" value="Retrovirus zinc finger-like domains"/>
    <property type="match status" value="1"/>
</dbReference>
<reference evidence="2 3" key="1">
    <citation type="submission" date="2024-09" db="EMBL/GenBank/DDBJ databases">
        <title>Genome sequencing and assembly of Phytophthora oleae, isolate VK10A, causative agent of rot of olive drupes.</title>
        <authorList>
            <person name="Conti Taguali S."/>
            <person name="Riolo M."/>
            <person name="La Spada F."/>
            <person name="Cacciola S.O."/>
            <person name="Dionisio G."/>
        </authorList>
    </citation>
    <scope>NUCLEOTIDE SEQUENCE [LARGE SCALE GENOMIC DNA]</scope>
    <source>
        <strain evidence="2 3">VK10A</strain>
    </source>
</reference>
<feature type="compositionally biased region" description="Basic and acidic residues" evidence="1">
    <location>
        <begin position="40"/>
        <end position="51"/>
    </location>
</feature>
<feature type="region of interest" description="Disordered" evidence="1">
    <location>
        <begin position="15"/>
        <end position="51"/>
    </location>
</feature>
<evidence type="ECO:0000313" key="3">
    <source>
        <dbReference type="Proteomes" id="UP001632037"/>
    </source>
</evidence>
<dbReference type="AlphaFoldDB" id="A0ABD3G288"/>
<dbReference type="Proteomes" id="UP001632037">
    <property type="component" value="Unassembled WGS sequence"/>
</dbReference>
<evidence type="ECO:0000256" key="1">
    <source>
        <dbReference type="SAM" id="MobiDB-lite"/>
    </source>
</evidence>
<organism evidence="2 3">
    <name type="scientific">Phytophthora oleae</name>
    <dbReference type="NCBI Taxonomy" id="2107226"/>
    <lineage>
        <taxon>Eukaryota</taxon>
        <taxon>Sar</taxon>
        <taxon>Stramenopiles</taxon>
        <taxon>Oomycota</taxon>
        <taxon>Peronosporomycetes</taxon>
        <taxon>Peronosporales</taxon>
        <taxon>Peronosporaceae</taxon>
        <taxon>Phytophthora</taxon>
    </lineage>
</organism>
<protein>
    <recommendedName>
        <fullName evidence="4">CCHC-type domain-containing protein</fullName>
    </recommendedName>
</protein>
<gene>
    <name evidence="2" type="ORF">V7S43_002744</name>
</gene>
<name>A0ABD3G288_9STRA</name>
<evidence type="ECO:0008006" key="4">
    <source>
        <dbReference type="Google" id="ProtNLM"/>
    </source>
</evidence>